<proteinExistence type="predicted"/>
<gene>
    <name evidence="1" type="ORF">Acor_20790</name>
</gene>
<dbReference type="EMBL" id="BLAD01000042">
    <property type="protein sequence ID" value="GES00016.1"/>
    <property type="molecule type" value="Genomic_DNA"/>
</dbReference>
<accession>A0A5M3VTW6</accession>
<keyword evidence="2" id="KW-1185">Reference proteome</keyword>
<name>A0A5M3VTW6_9ACTN</name>
<evidence type="ECO:0000313" key="1">
    <source>
        <dbReference type="EMBL" id="GES00016.1"/>
    </source>
</evidence>
<comment type="caution">
    <text evidence="1">The sequence shown here is derived from an EMBL/GenBank/DDBJ whole genome shotgun (WGS) entry which is preliminary data.</text>
</comment>
<protein>
    <submittedName>
        <fullName evidence="1">Uncharacterized protein</fullName>
    </submittedName>
</protein>
<reference evidence="1 2" key="1">
    <citation type="submission" date="2019-10" db="EMBL/GenBank/DDBJ databases">
        <title>Whole genome shotgun sequence of Acrocarpospora corrugata NBRC 13972.</title>
        <authorList>
            <person name="Ichikawa N."/>
            <person name="Kimura A."/>
            <person name="Kitahashi Y."/>
            <person name="Komaki H."/>
            <person name="Oguchi A."/>
        </authorList>
    </citation>
    <scope>NUCLEOTIDE SEQUENCE [LARGE SCALE GENOMIC DNA]</scope>
    <source>
        <strain evidence="1 2">NBRC 13972</strain>
    </source>
</reference>
<dbReference type="AlphaFoldDB" id="A0A5M3VTW6"/>
<dbReference type="Proteomes" id="UP000334990">
    <property type="component" value="Unassembled WGS sequence"/>
</dbReference>
<evidence type="ECO:0000313" key="2">
    <source>
        <dbReference type="Proteomes" id="UP000334990"/>
    </source>
</evidence>
<organism evidence="1 2">
    <name type="scientific">Acrocarpospora corrugata</name>
    <dbReference type="NCBI Taxonomy" id="35763"/>
    <lineage>
        <taxon>Bacteria</taxon>
        <taxon>Bacillati</taxon>
        <taxon>Actinomycetota</taxon>
        <taxon>Actinomycetes</taxon>
        <taxon>Streptosporangiales</taxon>
        <taxon>Streptosporangiaceae</taxon>
        <taxon>Acrocarpospora</taxon>
    </lineage>
</organism>
<sequence>MAFLAEVLQVHISPELFCSPWEGKLNGLIGVVSEAFQDGGRGEGAAGAHGDQGGAGV</sequence>